<name>A0A3L7AFP4_9HYPH</name>
<keyword evidence="3" id="KW-1185">Reference proteome</keyword>
<comment type="caution">
    <text evidence="2">The sequence shown here is derived from an EMBL/GenBank/DDBJ whole genome shotgun (WGS) entry which is preliminary data.</text>
</comment>
<dbReference type="InterPro" id="IPR029058">
    <property type="entry name" value="AB_hydrolase_fold"/>
</dbReference>
<dbReference type="PANTHER" id="PTHR43433:SF5">
    <property type="entry name" value="AB HYDROLASE-1 DOMAIN-CONTAINING PROTEIN"/>
    <property type="match status" value="1"/>
</dbReference>
<protein>
    <submittedName>
        <fullName evidence="2">Alpha/beta hydrolase</fullName>
    </submittedName>
</protein>
<dbReference type="PANTHER" id="PTHR43433">
    <property type="entry name" value="HYDROLASE, ALPHA/BETA FOLD FAMILY PROTEIN"/>
    <property type="match status" value="1"/>
</dbReference>
<evidence type="ECO:0000259" key="1">
    <source>
        <dbReference type="Pfam" id="PF12697"/>
    </source>
</evidence>
<keyword evidence="2" id="KW-0378">Hydrolase</keyword>
<dbReference type="EMBL" id="RCTF01000009">
    <property type="protein sequence ID" value="RLP78212.1"/>
    <property type="molecule type" value="Genomic_DNA"/>
</dbReference>
<dbReference type="Gene3D" id="3.40.50.1820">
    <property type="entry name" value="alpha/beta hydrolase"/>
    <property type="match status" value="1"/>
</dbReference>
<sequence length="297" mass="30635">MRDPILRTAGPTVVTTALGPVEVVEAGEGRPVLALHGGMGGFDQGLILAAAVLGGPPAAGVRVLAPSRPGYLGTPLGVRRTPEAQADLYAALLDRLGLGPVLVTAVSAGGPSALAFARRHPGRCAGLVLVSACTARLDVPARVRARLPMLKAMSRVPGLLPLMGWLAARQPEKAARASILDAAECRRTLADPEAGPLMRALQESVLHRAAARLPGTANDVAVFAALPAQPEGPVGVPVLAVHGTGDRVVPFAHAERLMAADPSVELMEVAGGEHVCLFTHMDAMRARVRAFLGRLDG</sequence>
<dbReference type="GO" id="GO:0016787">
    <property type="term" value="F:hydrolase activity"/>
    <property type="evidence" value="ECO:0007669"/>
    <property type="project" value="UniProtKB-KW"/>
</dbReference>
<dbReference type="Proteomes" id="UP000269692">
    <property type="component" value="Unassembled WGS sequence"/>
</dbReference>
<evidence type="ECO:0000313" key="2">
    <source>
        <dbReference type="EMBL" id="RLP78212.1"/>
    </source>
</evidence>
<gene>
    <name evidence="2" type="ORF">D9R14_12570</name>
</gene>
<dbReference type="AlphaFoldDB" id="A0A3L7AFP4"/>
<reference evidence="2 3" key="1">
    <citation type="submission" date="2018-10" db="EMBL/GenBank/DDBJ databases">
        <title>Xanthobacter tagetidis genome sequencing and assembly.</title>
        <authorList>
            <person name="Maclea K.S."/>
            <person name="Goen A.E."/>
            <person name="Fatima S.A."/>
        </authorList>
    </citation>
    <scope>NUCLEOTIDE SEQUENCE [LARGE SCALE GENOMIC DNA]</scope>
    <source>
        <strain evidence="2 3">ATCC 700314</strain>
    </source>
</reference>
<dbReference type="SUPFAM" id="SSF53474">
    <property type="entry name" value="alpha/beta-Hydrolases"/>
    <property type="match status" value="1"/>
</dbReference>
<accession>A0A3L7AFP4</accession>
<dbReference type="InterPro" id="IPR050471">
    <property type="entry name" value="AB_hydrolase"/>
</dbReference>
<dbReference type="InterPro" id="IPR000073">
    <property type="entry name" value="AB_hydrolase_1"/>
</dbReference>
<dbReference type="RefSeq" id="WP_121623679.1">
    <property type="nucleotide sequence ID" value="NZ_JACIIW010000009.1"/>
</dbReference>
<organism evidence="2 3">
    <name type="scientific">Xanthobacter tagetidis</name>
    <dbReference type="NCBI Taxonomy" id="60216"/>
    <lineage>
        <taxon>Bacteria</taxon>
        <taxon>Pseudomonadati</taxon>
        <taxon>Pseudomonadota</taxon>
        <taxon>Alphaproteobacteria</taxon>
        <taxon>Hyphomicrobiales</taxon>
        <taxon>Xanthobacteraceae</taxon>
        <taxon>Xanthobacter</taxon>
    </lineage>
</organism>
<feature type="domain" description="AB hydrolase-1" evidence="1">
    <location>
        <begin position="32"/>
        <end position="285"/>
    </location>
</feature>
<evidence type="ECO:0000313" key="3">
    <source>
        <dbReference type="Proteomes" id="UP000269692"/>
    </source>
</evidence>
<proteinExistence type="predicted"/>
<dbReference type="OrthoDB" id="9798888at2"/>
<dbReference type="Pfam" id="PF12697">
    <property type="entry name" value="Abhydrolase_6"/>
    <property type="match status" value="1"/>
</dbReference>